<dbReference type="HOGENOM" id="CLU_010686_8_2_2"/>
<reference evidence="5 6" key="1">
    <citation type="submission" date="2014-07" db="EMBL/GenBank/DDBJ databases">
        <title>Methanogenic archaea and the global carbon cycle.</title>
        <authorList>
            <person name="Henriksen J.R."/>
            <person name="Luke J."/>
            <person name="Reinhart S."/>
            <person name="Benedict M.N."/>
            <person name="Youngblut N.D."/>
            <person name="Metcalf M.E."/>
            <person name="Whitaker R.J."/>
            <person name="Metcalf W.W."/>
        </authorList>
    </citation>
    <scope>NUCLEOTIDE SEQUENCE [LARGE SCALE GENOMIC DNA]</scope>
    <source>
        <strain evidence="5 6">MM1</strain>
    </source>
</reference>
<dbReference type="SMART" id="SM00857">
    <property type="entry name" value="Resolvase"/>
    <property type="match status" value="1"/>
</dbReference>
<dbReference type="PROSITE" id="PS50090">
    <property type="entry name" value="MYB_LIKE"/>
    <property type="match status" value="1"/>
</dbReference>
<evidence type="ECO:0000256" key="2">
    <source>
        <dbReference type="ARBA" id="ARBA00023172"/>
    </source>
</evidence>
<evidence type="ECO:0000313" key="6">
    <source>
        <dbReference type="Proteomes" id="UP000033048"/>
    </source>
</evidence>
<dbReference type="EMBL" id="CP009518">
    <property type="protein sequence ID" value="AKB85986.1"/>
    <property type="molecule type" value="Genomic_DNA"/>
</dbReference>
<dbReference type="Pfam" id="PF13384">
    <property type="entry name" value="HTH_23"/>
    <property type="match status" value="1"/>
</dbReference>
<dbReference type="KEGG" id="mmet:MCMEM_1933"/>
<dbReference type="InterPro" id="IPR006119">
    <property type="entry name" value="Resolv_N"/>
</dbReference>
<accession>A0A0E3SS71</accession>
<organism evidence="5 6">
    <name type="scientific">Methanococcoides methylutens MM1</name>
    <dbReference type="NCBI Taxonomy" id="1434104"/>
    <lineage>
        <taxon>Archaea</taxon>
        <taxon>Methanobacteriati</taxon>
        <taxon>Methanobacteriota</taxon>
        <taxon>Stenosarchaea group</taxon>
        <taxon>Methanomicrobia</taxon>
        <taxon>Methanosarcinales</taxon>
        <taxon>Methanosarcinaceae</taxon>
        <taxon>Methanococcoides</taxon>
    </lineage>
</organism>
<dbReference type="PANTHER" id="PTHR30461:SF2">
    <property type="entry name" value="SERINE RECOMBINASE PINE-RELATED"/>
    <property type="match status" value="1"/>
</dbReference>
<dbReference type="Pfam" id="PF00239">
    <property type="entry name" value="Resolvase"/>
    <property type="match status" value="1"/>
</dbReference>
<dbReference type="Proteomes" id="UP000033048">
    <property type="component" value="Chromosome"/>
</dbReference>
<dbReference type="STRING" id="1434104.MCMEM_1933"/>
<evidence type="ECO:0000256" key="1">
    <source>
        <dbReference type="ARBA" id="ARBA00023125"/>
    </source>
</evidence>
<dbReference type="InterPro" id="IPR050639">
    <property type="entry name" value="SSR_resolvase"/>
</dbReference>
<dbReference type="SUPFAM" id="SSF53041">
    <property type="entry name" value="Resolvase-like"/>
    <property type="match status" value="1"/>
</dbReference>
<dbReference type="PANTHER" id="PTHR30461">
    <property type="entry name" value="DNA-INVERTASE FROM LAMBDOID PROPHAGE"/>
    <property type="match status" value="1"/>
</dbReference>
<feature type="domain" description="Resolvase/invertase-type recombinase catalytic" evidence="4">
    <location>
        <begin position="18"/>
        <end position="168"/>
    </location>
</feature>
<evidence type="ECO:0000259" key="4">
    <source>
        <dbReference type="PROSITE" id="PS51736"/>
    </source>
</evidence>
<keyword evidence="2" id="KW-0233">DNA recombination</keyword>
<sequence>MEQEQEEPELTTQHIMEYSVGYARTSTKGKLGTREQNIETQILKLKELGIPAEHIFFDEGISGSVHAKDRKGFQDMMKFIQSKDITKLYTFEISRLGRTFYNTLTLFMELEQDGVQIISLSPNETWTKTEDTNIRKLFISLFTWVAENERRTTQERIKIGIERHKKEKGKWGKPRREINRRAVAQYRANGSTWEEIARKMDIPSSTLRDHRKRWEREDQLKRIEGAGEL</sequence>
<dbReference type="AlphaFoldDB" id="A0A0E3SS71"/>
<evidence type="ECO:0000313" key="5">
    <source>
        <dbReference type="EMBL" id="AKB85986.1"/>
    </source>
</evidence>
<name>A0A0E3SS71_METMT</name>
<dbReference type="CDD" id="cd03768">
    <property type="entry name" value="SR_ResInv"/>
    <property type="match status" value="1"/>
</dbReference>
<feature type="domain" description="Myb-like" evidence="3">
    <location>
        <begin position="163"/>
        <end position="216"/>
    </location>
</feature>
<proteinExistence type="predicted"/>
<dbReference type="Gene3D" id="3.40.50.1390">
    <property type="entry name" value="Resolvase, N-terminal catalytic domain"/>
    <property type="match status" value="1"/>
</dbReference>
<dbReference type="PROSITE" id="PS51736">
    <property type="entry name" value="RECOMBINASES_3"/>
    <property type="match status" value="1"/>
</dbReference>
<evidence type="ECO:0000259" key="3">
    <source>
        <dbReference type="PROSITE" id="PS50090"/>
    </source>
</evidence>
<dbReference type="GO" id="GO:0000150">
    <property type="term" value="F:DNA strand exchange activity"/>
    <property type="evidence" value="ECO:0007669"/>
    <property type="project" value="InterPro"/>
</dbReference>
<keyword evidence="1" id="KW-0238">DNA-binding</keyword>
<dbReference type="RefSeq" id="WP_197072195.1">
    <property type="nucleotide sequence ID" value="NZ_CP009518.1"/>
</dbReference>
<dbReference type="OrthoDB" id="24728at2157"/>
<keyword evidence="6" id="KW-1185">Reference proteome</keyword>
<dbReference type="InterPro" id="IPR036162">
    <property type="entry name" value="Resolvase-like_N_sf"/>
</dbReference>
<dbReference type="GeneID" id="24894512"/>
<dbReference type="GO" id="GO:0003677">
    <property type="term" value="F:DNA binding"/>
    <property type="evidence" value="ECO:0007669"/>
    <property type="project" value="UniProtKB-KW"/>
</dbReference>
<dbReference type="InterPro" id="IPR001005">
    <property type="entry name" value="SANT/Myb"/>
</dbReference>
<protein>
    <submittedName>
        <fullName evidence="5">Putative resolvase</fullName>
    </submittedName>
</protein>
<gene>
    <name evidence="5" type="ORF">MCMEM_1933</name>
</gene>